<feature type="domain" description="DUF58" evidence="2">
    <location>
        <begin position="190"/>
        <end position="264"/>
    </location>
</feature>
<dbReference type="InterPro" id="IPR002881">
    <property type="entry name" value="DUF58"/>
</dbReference>
<dbReference type="PANTHER" id="PTHR34351">
    <property type="entry name" value="SLR1927 PROTEIN-RELATED"/>
    <property type="match status" value="1"/>
</dbReference>
<dbReference type="Proteomes" id="UP001144280">
    <property type="component" value="Unassembled WGS sequence"/>
</dbReference>
<evidence type="ECO:0000259" key="2">
    <source>
        <dbReference type="Pfam" id="PF01882"/>
    </source>
</evidence>
<keyword evidence="1" id="KW-0812">Transmembrane</keyword>
<accession>A0ABQ5QWQ6</accession>
<gene>
    <name evidence="3" type="ORF">Pa4123_41490</name>
</gene>
<feature type="transmembrane region" description="Helical" evidence="1">
    <location>
        <begin position="7"/>
        <end position="25"/>
    </location>
</feature>
<proteinExistence type="predicted"/>
<dbReference type="RefSeq" id="WP_281898120.1">
    <property type="nucleotide sequence ID" value="NZ_BSDI01000019.1"/>
</dbReference>
<comment type="caution">
    <text evidence="3">The sequence shown here is derived from an EMBL/GenBank/DDBJ whole genome shotgun (WGS) entry which is preliminary data.</text>
</comment>
<keyword evidence="4" id="KW-1185">Reference proteome</keyword>
<keyword evidence="1" id="KW-0472">Membrane</keyword>
<dbReference type="Pfam" id="PF01882">
    <property type="entry name" value="DUF58"/>
    <property type="match status" value="1"/>
</dbReference>
<sequence length="379" mass="39998">MRLTARGIGLLASGVALLVTGFWFGYPELTLLGSAAAIAAGCAFAHAAWRPRLDVSRVADPDRVARGEAATMTLTVRNTGRVGSTSLIAEDRCGSRPVPVPLLRLRSGHDTTVSYPVPTERRGVIPVGPLRVTRRDALGLVSLARSHGDTAKVWVHPRIHLLTAVPSGVARSLDGRVDKVSHGTITFDSLREYVVGDELRRVHWRTSAKVGELMVREDLDTSLPRIVVLLDDRAAAHPKLIDGVAETFESACEAAASIVAAAVREDVPVTLQMASGGGTSGGNFLDRLAEAELHGDGDLRGTADRLRRDRLGDTLVFLTGPGARADLGLVGALRGPYPAVVVGMFGGQGPTAAGGDGVLVLDAADGPEFAARWEGVQRW</sequence>
<evidence type="ECO:0000313" key="4">
    <source>
        <dbReference type="Proteomes" id="UP001144280"/>
    </source>
</evidence>
<protein>
    <recommendedName>
        <fullName evidence="2">DUF58 domain-containing protein</fullName>
    </recommendedName>
</protein>
<evidence type="ECO:0000313" key="3">
    <source>
        <dbReference type="EMBL" id="GLH98874.1"/>
    </source>
</evidence>
<organism evidence="3 4">
    <name type="scientific">Phytohabitans aurantiacus</name>
    <dbReference type="NCBI Taxonomy" id="3016789"/>
    <lineage>
        <taxon>Bacteria</taxon>
        <taxon>Bacillati</taxon>
        <taxon>Actinomycetota</taxon>
        <taxon>Actinomycetes</taxon>
        <taxon>Micromonosporales</taxon>
        <taxon>Micromonosporaceae</taxon>
    </lineage>
</organism>
<dbReference type="EMBL" id="BSDI01000019">
    <property type="protein sequence ID" value="GLH98874.1"/>
    <property type="molecule type" value="Genomic_DNA"/>
</dbReference>
<keyword evidence="1" id="KW-1133">Transmembrane helix</keyword>
<dbReference type="PANTHER" id="PTHR34351:SF1">
    <property type="entry name" value="SLR1927 PROTEIN"/>
    <property type="match status" value="1"/>
</dbReference>
<evidence type="ECO:0000256" key="1">
    <source>
        <dbReference type="SAM" id="Phobius"/>
    </source>
</evidence>
<name>A0ABQ5QWQ6_9ACTN</name>
<reference evidence="3" key="1">
    <citation type="submission" date="2022-12" db="EMBL/GenBank/DDBJ databases">
        <title>New Phytohabitans aurantiacus sp. RD004123 nov., an actinomycete isolated from soil.</title>
        <authorList>
            <person name="Triningsih D.W."/>
            <person name="Harunari E."/>
            <person name="Igarashi Y."/>
        </authorList>
    </citation>
    <scope>NUCLEOTIDE SEQUENCE</scope>
    <source>
        <strain evidence="3">RD004123</strain>
    </source>
</reference>